<accession>A0A9N9K410</accession>
<sequence>YQLEILFWISVETKNYLQPVALTNSFNPLLEILLEENEDDN</sequence>
<proteinExistence type="predicted"/>
<organism evidence="1 2">
    <name type="scientific">Cetraspora pellucida</name>
    <dbReference type="NCBI Taxonomy" id="1433469"/>
    <lineage>
        <taxon>Eukaryota</taxon>
        <taxon>Fungi</taxon>
        <taxon>Fungi incertae sedis</taxon>
        <taxon>Mucoromycota</taxon>
        <taxon>Glomeromycotina</taxon>
        <taxon>Glomeromycetes</taxon>
        <taxon>Diversisporales</taxon>
        <taxon>Gigasporaceae</taxon>
        <taxon>Cetraspora</taxon>
    </lineage>
</organism>
<comment type="caution">
    <text evidence="1">The sequence shown here is derived from an EMBL/GenBank/DDBJ whole genome shotgun (WGS) entry which is preliminary data.</text>
</comment>
<dbReference type="AlphaFoldDB" id="A0A9N9K410"/>
<dbReference type="EMBL" id="CAJVQA010036906">
    <property type="protein sequence ID" value="CAG8809161.1"/>
    <property type="molecule type" value="Genomic_DNA"/>
</dbReference>
<keyword evidence="2" id="KW-1185">Reference proteome</keyword>
<gene>
    <name evidence="1" type="ORF">CPELLU_LOCUS18451</name>
</gene>
<feature type="non-terminal residue" evidence="1">
    <location>
        <position position="1"/>
    </location>
</feature>
<evidence type="ECO:0000313" key="2">
    <source>
        <dbReference type="Proteomes" id="UP000789759"/>
    </source>
</evidence>
<evidence type="ECO:0000313" key="1">
    <source>
        <dbReference type="EMBL" id="CAG8809161.1"/>
    </source>
</evidence>
<dbReference type="Proteomes" id="UP000789759">
    <property type="component" value="Unassembled WGS sequence"/>
</dbReference>
<protein>
    <submittedName>
        <fullName evidence="1">12455_t:CDS:1</fullName>
    </submittedName>
</protein>
<reference evidence="1" key="1">
    <citation type="submission" date="2021-06" db="EMBL/GenBank/DDBJ databases">
        <authorList>
            <person name="Kallberg Y."/>
            <person name="Tangrot J."/>
            <person name="Rosling A."/>
        </authorList>
    </citation>
    <scope>NUCLEOTIDE SEQUENCE</scope>
    <source>
        <strain evidence="1">FL966</strain>
    </source>
</reference>
<name>A0A9N9K410_9GLOM</name>